<evidence type="ECO:0000313" key="6">
    <source>
        <dbReference type="EMBL" id="MBH0111757.1"/>
    </source>
</evidence>
<dbReference type="PIRSF" id="PIRSF006232">
    <property type="entry name" value="Pirin"/>
    <property type="match status" value="1"/>
</dbReference>
<feature type="binding site" evidence="2">
    <location>
        <position position="59"/>
    </location>
    <ligand>
        <name>Fe cation</name>
        <dbReference type="ChEBI" id="CHEBI:24875"/>
    </ligand>
</feature>
<dbReference type="InterPro" id="IPR014710">
    <property type="entry name" value="RmlC-like_jellyroll"/>
</dbReference>
<dbReference type="CDD" id="cd02910">
    <property type="entry name" value="cupin_Yhhw_N"/>
    <property type="match status" value="1"/>
</dbReference>
<evidence type="ECO:0000259" key="4">
    <source>
        <dbReference type="Pfam" id="PF02678"/>
    </source>
</evidence>
<feature type="binding site" evidence="2">
    <location>
        <position position="103"/>
    </location>
    <ligand>
        <name>Fe cation</name>
        <dbReference type="ChEBI" id="CHEBI:24875"/>
    </ligand>
</feature>
<comment type="caution">
    <text evidence="6">The sequence shown here is derived from an EMBL/GenBank/DDBJ whole genome shotgun (WGS) entry which is preliminary data.</text>
</comment>
<evidence type="ECO:0000259" key="5">
    <source>
        <dbReference type="Pfam" id="PF17954"/>
    </source>
</evidence>
<accession>A0A931MJF3</accession>
<dbReference type="InterPro" id="IPR011051">
    <property type="entry name" value="RmlC_Cupin_sf"/>
</dbReference>
<dbReference type="SUPFAM" id="SSF51182">
    <property type="entry name" value="RmlC-like cupins"/>
    <property type="match status" value="1"/>
</dbReference>
<keyword evidence="2" id="KW-0479">Metal-binding</keyword>
<dbReference type="PANTHER" id="PTHR43212">
    <property type="entry name" value="QUERCETIN 2,3-DIOXYGENASE"/>
    <property type="match status" value="1"/>
</dbReference>
<dbReference type="GO" id="GO:0046872">
    <property type="term" value="F:metal ion binding"/>
    <property type="evidence" value="ECO:0007669"/>
    <property type="project" value="UniProtKB-KW"/>
</dbReference>
<keyword evidence="7" id="KW-1185">Reference proteome</keyword>
<evidence type="ECO:0000313" key="7">
    <source>
        <dbReference type="Proteomes" id="UP000617634"/>
    </source>
</evidence>
<dbReference type="Pfam" id="PF17954">
    <property type="entry name" value="Pirin_C_2"/>
    <property type="match status" value="1"/>
</dbReference>
<dbReference type="InterPro" id="IPR041602">
    <property type="entry name" value="Quercetinase_C"/>
</dbReference>
<dbReference type="AlphaFoldDB" id="A0A931MJF3"/>
<dbReference type="InterPro" id="IPR012093">
    <property type="entry name" value="Pirin"/>
</dbReference>
<evidence type="ECO:0000256" key="1">
    <source>
        <dbReference type="ARBA" id="ARBA00008416"/>
    </source>
</evidence>
<feature type="binding site" evidence="2">
    <location>
        <position position="57"/>
    </location>
    <ligand>
        <name>Fe cation</name>
        <dbReference type="ChEBI" id="CHEBI:24875"/>
    </ligand>
</feature>
<feature type="binding site" evidence="2">
    <location>
        <position position="101"/>
    </location>
    <ligand>
        <name>Fe cation</name>
        <dbReference type="ChEBI" id="CHEBI:24875"/>
    </ligand>
</feature>
<gene>
    <name evidence="6" type="ORF">I5E68_02175</name>
</gene>
<feature type="domain" description="Pirin N-terminal" evidence="4">
    <location>
        <begin position="12"/>
        <end position="118"/>
    </location>
</feature>
<comment type="similarity">
    <text evidence="1 3">Belongs to the pirin family.</text>
</comment>
<sequence>MIELRPFESLGAANHGWLDAHHHFSFASYHDPERTNWGRLRVWNDDTIAAGTGFPPHPHRDMEIVTYVRQGAISHQDNLGNKGRTVAGDVQVMSAGSGIQHSEYNLEKEDTTIFQIWIMPEQRGGEPSWGTRPFPKDDRAGRFVTLASGANDDGDALPIRADARVLGATVRAGETVTYETLAGRHAYLVSTRGRIRVADGASEAVEAAARDGVAITGLDTISVTALEDAELVLVDAA</sequence>
<dbReference type="Gene3D" id="2.60.120.10">
    <property type="entry name" value="Jelly Rolls"/>
    <property type="match status" value="2"/>
</dbReference>
<dbReference type="Pfam" id="PF02678">
    <property type="entry name" value="Pirin"/>
    <property type="match status" value="1"/>
</dbReference>
<comment type="cofactor">
    <cofactor evidence="2">
        <name>Fe cation</name>
        <dbReference type="ChEBI" id="CHEBI:24875"/>
    </cofactor>
    <text evidence="2">Binds 1 Fe cation per subunit.</text>
</comment>
<protein>
    <submittedName>
        <fullName evidence="6">Pirin family protein</fullName>
    </submittedName>
</protein>
<dbReference type="PANTHER" id="PTHR43212:SF3">
    <property type="entry name" value="QUERCETIN 2,3-DIOXYGENASE"/>
    <property type="match status" value="1"/>
</dbReference>
<name>A0A931MJF3_9SPHN</name>
<reference evidence="6" key="1">
    <citation type="submission" date="2020-11" db="EMBL/GenBank/DDBJ databases">
        <title>Novosphingobium aureum sp. nov., a marine bacterium isolated from sediment of a salt flat.</title>
        <authorList>
            <person name="Yoo Y."/>
            <person name="Kim J.-J."/>
        </authorList>
    </citation>
    <scope>NUCLEOTIDE SEQUENCE</scope>
    <source>
        <strain evidence="6">YJ-S2-02</strain>
    </source>
</reference>
<evidence type="ECO:0000256" key="2">
    <source>
        <dbReference type="PIRSR" id="PIRSR006232-1"/>
    </source>
</evidence>
<dbReference type="EMBL" id="JADZGI010000001">
    <property type="protein sequence ID" value="MBH0111757.1"/>
    <property type="molecule type" value="Genomic_DNA"/>
</dbReference>
<dbReference type="InterPro" id="IPR003829">
    <property type="entry name" value="Pirin_N_dom"/>
</dbReference>
<dbReference type="RefSeq" id="WP_197160325.1">
    <property type="nucleotide sequence ID" value="NZ_JADZGI010000001.1"/>
</dbReference>
<keyword evidence="2" id="KW-0408">Iron</keyword>
<evidence type="ECO:0000256" key="3">
    <source>
        <dbReference type="RuleBase" id="RU003457"/>
    </source>
</evidence>
<proteinExistence type="inferred from homology"/>
<dbReference type="Proteomes" id="UP000617634">
    <property type="component" value="Unassembled WGS sequence"/>
</dbReference>
<feature type="domain" description="Quercetin 2,3-dioxygenase C-terminal cupin" evidence="5">
    <location>
        <begin position="147"/>
        <end position="235"/>
    </location>
</feature>
<organism evidence="6 7">
    <name type="scientific">Novosphingobium aureum</name>
    <dbReference type="NCBI Taxonomy" id="2792964"/>
    <lineage>
        <taxon>Bacteria</taxon>
        <taxon>Pseudomonadati</taxon>
        <taxon>Pseudomonadota</taxon>
        <taxon>Alphaproteobacteria</taxon>
        <taxon>Sphingomonadales</taxon>
        <taxon>Sphingomonadaceae</taxon>
        <taxon>Novosphingobium</taxon>
    </lineage>
</organism>